<dbReference type="AlphaFoldDB" id="A0A1I4MR64"/>
<keyword evidence="4" id="KW-1185">Reference proteome</keyword>
<feature type="domain" description="SLH" evidence="2">
    <location>
        <begin position="24"/>
        <end position="87"/>
    </location>
</feature>
<evidence type="ECO:0000256" key="1">
    <source>
        <dbReference type="SAM" id="SignalP"/>
    </source>
</evidence>
<organism evidence="3 4">
    <name type="scientific">Pelosinus propionicus DSM 13327</name>
    <dbReference type="NCBI Taxonomy" id="1123291"/>
    <lineage>
        <taxon>Bacteria</taxon>
        <taxon>Bacillati</taxon>
        <taxon>Bacillota</taxon>
        <taxon>Negativicutes</taxon>
        <taxon>Selenomonadales</taxon>
        <taxon>Sporomusaceae</taxon>
        <taxon>Pelosinus</taxon>
    </lineage>
</organism>
<dbReference type="Proteomes" id="UP000199520">
    <property type="component" value="Unassembled WGS sequence"/>
</dbReference>
<reference evidence="4" key="1">
    <citation type="submission" date="2016-10" db="EMBL/GenBank/DDBJ databases">
        <authorList>
            <person name="Varghese N."/>
            <person name="Submissions S."/>
        </authorList>
    </citation>
    <scope>NUCLEOTIDE SEQUENCE [LARGE SCALE GENOMIC DNA]</scope>
    <source>
        <strain evidence="4">DSM 13327</strain>
    </source>
</reference>
<evidence type="ECO:0000313" key="3">
    <source>
        <dbReference type="EMBL" id="SFM05560.1"/>
    </source>
</evidence>
<dbReference type="Gene3D" id="2.40.160.10">
    <property type="entry name" value="Porin"/>
    <property type="match status" value="2"/>
</dbReference>
<proteinExistence type="predicted"/>
<dbReference type="Pfam" id="PF00395">
    <property type="entry name" value="SLH"/>
    <property type="match status" value="1"/>
</dbReference>
<evidence type="ECO:0000259" key="2">
    <source>
        <dbReference type="PROSITE" id="PS51272"/>
    </source>
</evidence>
<dbReference type="InterPro" id="IPR001119">
    <property type="entry name" value="SLH_dom"/>
</dbReference>
<dbReference type="EMBL" id="FOTS01000036">
    <property type="protein sequence ID" value="SFM05560.1"/>
    <property type="molecule type" value="Genomic_DNA"/>
</dbReference>
<dbReference type="InterPro" id="IPR023614">
    <property type="entry name" value="Porin_dom_sf"/>
</dbReference>
<dbReference type="PROSITE" id="PS51272">
    <property type="entry name" value="SLH"/>
    <property type="match status" value="1"/>
</dbReference>
<name>A0A1I4MR64_9FIRM</name>
<dbReference type="InterPro" id="IPR051465">
    <property type="entry name" value="Cell_Envelope_Struct_Comp"/>
</dbReference>
<dbReference type="SUPFAM" id="SSF56935">
    <property type="entry name" value="Porins"/>
    <property type="match status" value="1"/>
</dbReference>
<sequence length="423" mass="46386">MKKKLVASLAAAMVLGVAGTSFAATNPFTDVPAKHWSYDAVTKLASAGIVDGYGDGTFKGDKTISRYEMAQIVAKAMAHSDKATAEQKASIDKLSVEFAEELEGLNVRVTKLEKNSSTIKVSGEARLRYEDYSNKYADHDSSYKLRTRIHLDGTINDNWSYYGRLQAVNNLKGEGDTNVTMDNAFVKGQIAGATATIGRFDYFLNNGLMIDSTLNGVNFEFGNVLKANAFYGKDNNKDVWGNSKKVMTDYLEVTGLGLSYAASKATTLNGGYYQFKDNNDSGYLTNATSDDSLKVWEAGFKTQFTPNWSLSGSYGESDADTEDTAYYAEIGYKGADKKKVGSYGAWVNYRNLEANAAPKTTFDGAYTSRGQLKNGAKGYEVGFNYTPVLNTVLRVKYANLKPTADTAPTEKQDFYQAQVEFFF</sequence>
<evidence type="ECO:0000313" key="4">
    <source>
        <dbReference type="Proteomes" id="UP000199520"/>
    </source>
</evidence>
<dbReference type="PANTHER" id="PTHR43308">
    <property type="entry name" value="OUTER MEMBRANE PROTEIN ALPHA-RELATED"/>
    <property type="match status" value="1"/>
</dbReference>
<dbReference type="PANTHER" id="PTHR43308:SF1">
    <property type="entry name" value="OUTER MEMBRANE PROTEIN ALPHA"/>
    <property type="match status" value="1"/>
</dbReference>
<dbReference type="RefSeq" id="WP_090940222.1">
    <property type="nucleotide sequence ID" value="NZ_FOTS01000036.1"/>
</dbReference>
<feature type="signal peptide" evidence="1">
    <location>
        <begin position="1"/>
        <end position="23"/>
    </location>
</feature>
<dbReference type="STRING" id="1123291.SAMN04490355_103650"/>
<keyword evidence="1" id="KW-0732">Signal</keyword>
<dbReference type="OrthoDB" id="5845122at2"/>
<accession>A0A1I4MR64</accession>
<gene>
    <name evidence="3" type="ORF">SAMN04490355_103650</name>
</gene>
<protein>
    <submittedName>
        <fullName evidence="3">S-layer homology domain-containing protein</fullName>
    </submittedName>
</protein>
<feature type="chain" id="PRO_5011470323" evidence="1">
    <location>
        <begin position="24"/>
        <end position="423"/>
    </location>
</feature>